<evidence type="ECO:0000313" key="2">
    <source>
        <dbReference type="Proteomes" id="UP000054217"/>
    </source>
</evidence>
<gene>
    <name evidence="1" type="ORF">M404DRAFT_473062</name>
</gene>
<dbReference type="AlphaFoldDB" id="A0A0C3JYS6"/>
<proteinExistence type="predicted"/>
<organism evidence="1 2">
    <name type="scientific">Pisolithus tinctorius Marx 270</name>
    <dbReference type="NCBI Taxonomy" id="870435"/>
    <lineage>
        <taxon>Eukaryota</taxon>
        <taxon>Fungi</taxon>
        <taxon>Dikarya</taxon>
        <taxon>Basidiomycota</taxon>
        <taxon>Agaricomycotina</taxon>
        <taxon>Agaricomycetes</taxon>
        <taxon>Agaricomycetidae</taxon>
        <taxon>Boletales</taxon>
        <taxon>Sclerodermatineae</taxon>
        <taxon>Pisolithaceae</taxon>
        <taxon>Pisolithus</taxon>
    </lineage>
</organism>
<accession>A0A0C3JYS6</accession>
<dbReference type="EMBL" id="KN831945">
    <property type="protein sequence ID" value="KIO14293.1"/>
    <property type="molecule type" value="Genomic_DNA"/>
</dbReference>
<keyword evidence="2" id="KW-1185">Reference proteome</keyword>
<protein>
    <submittedName>
        <fullName evidence="1">Uncharacterized protein</fullName>
    </submittedName>
</protein>
<dbReference type="Proteomes" id="UP000054217">
    <property type="component" value="Unassembled WGS sequence"/>
</dbReference>
<dbReference type="HOGENOM" id="CLU_2360574_0_0_1"/>
<dbReference type="InParanoid" id="A0A0C3JYS6"/>
<reference evidence="2" key="2">
    <citation type="submission" date="2015-01" db="EMBL/GenBank/DDBJ databases">
        <title>Evolutionary Origins and Diversification of the Mycorrhizal Mutualists.</title>
        <authorList>
            <consortium name="DOE Joint Genome Institute"/>
            <consortium name="Mycorrhizal Genomics Consortium"/>
            <person name="Kohler A."/>
            <person name="Kuo A."/>
            <person name="Nagy L.G."/>
            <person name="Floudas D."/>
            <person name="Copeland A."/>
            <person name="Barry K.W."/>
            <person name="Cichocki N."/>
            <person name="Veneault-Fourrey C."/>
            <person name="LaButti K."/>
            <person name="Lindquist E.A."/>
            <person name="Lipzen A."/>
            <person name="Lundell T."/>
            <person name="Morin E."/>
            <person name="Murat C."/>
            <person name="Riley R."/>
            <person name="Ohm R."/>
            <person name="Sun H."/>
            <person name="Tunlid A."/>
            <person name="Henrissat B."/>
            <person name="Grigoriev I.V."/>
            <person name="Hibbett D.S."/>
            <person name="Martin F."/>
        </authorList>
    </citation>
    <scope>NUCLEOTIDE SEQUENCE [LARGE SCALE GENOMIC DNA]</scope>
    <source>
        <strain evidence="2">Marx 270</strain>
    </source>
</reference>
<name>A0A0C3JYS6_PISTI</name>
<reference evidence="1 2" key="1">
    <citation type="submission" date="2014-04" db="EMBL/GenBank/DDBJ databases">
        <authorList>
            <consortium name="DOE Joint Genome Institute"/>
            <person name="Kuo A."/>
            <person name="Kohler A."/>
            <person name="Costa M.D."/>
            <person name="Nagy L.G."/>
            <person name="Floudas D."/>
            <person name="Copeland A."/>
            <person name="Barry K.W."/>
            <person name="Cichocki N."/>
            <person name="Veneault-Fourrey C."/>
            <person name="LaButti K."/>
            <person name="Lindquist E.A."/>
            <person name="Lipzen A."/>
            <person name="Lundell T."/>
            <person name="Morin E."/>
            <person name="Murat C."/>
            <person name="Sun H."/>
            <person name="Tunlid A."/>
            <person name="Henrissat B."/>
            <person name="Grigoriev I.V."/>
            <person name="Hibbett D.S."/>
            <person name="Martin F."/>
            <person name="Nordberg H.P."/>
            <person name="Cantor M.N."/>
            <person name="Hua S.X."/>
        </authorList>
    </citation>
    <scope>NUCLEOTIDE SEQUENCE [LARGE SCALE GENOMIC DNA]</scope>
    <source>
        <strain evidence="1 2">Marx 270</strain>
    </source>
</reference>
<sequence length="96" mass="10625">MKDHVMRHPHSNTLTDLNRVLETVYRVAVHVDGDVGQCNDDELSSGMHCTAPGSEDHDFIKSHHLLISSHGDTCYTLQLHSTGALSHELTPVRTPT</sequence>
<evidence type="ECO:0000313" key="1">
    <source>
        <dbReference type="EMBL" id="KIO14293.1"/>
    </source>
</evidence>